<name>A0ABN9RGT0_9DINO</name>
<comment type="caution">
    <text evidence="2">The sequence shown here is derived from an EMBL/GenBank/DDBJ whole genome shotgun (WGS) entry which is preliminary data.</text>
</comment>
<evidence type="ECO:0008006" key="4">
    <source>
        <dbReference type="Google" id="ProtNLM"/>
    </source>
</evidence>
<keyword evidence="3" id="KW-1185">Reference proteome</keyword>
<feature type="compositionally biased region" description="Low complexity" evidence="1">
    <location>
        <begin position="449"/>
        <end position="466"/>
    </location>
</feature>
<gene>
    <name evidence="2" type="ORF">PCOR1329_LOCUS20614</name>
</gene>
<evidence type="ECO:0000256" key="1">
    <source>
        <dbReference type="SAM" id="MobiDB-lite"/>
    </source>
</evidence>
<dbReference type="InterPro" id="IPR011992">
    <property type="entry name" value="EF-hand-dom_pair"/>
</dbReference>
<organism evidence="2 3">
    <name type="scientific">Prorocentrum cordatum</name>
    <dbReference type="NCBI Taxonomy" id="2364126"/>
    <lineage>
        <taxon>Eukaryota</taxon>
        <taxon>Sar</taxon>
        <taxon>Alveolata</taxon>
        <taxon>Dinophyceae</taxon>
        <taxon>Prorocentrales</taxon>
        <taxon>Prorocentraceae</taxon>
        <taxon>Prorocentrum</taxon>
    </lineage>
</organism>
<dbReference type="EMBL" id="CAUYUJ010006681">
    <property type="protein sequence ID" value="CAK0818273.1"/>
    <property type="molecule type" value="Genomic_DNA"/>
</dbReference>
<reference evidence="2" key="1">
    <citation type="submission" date="2023-10" db="EMBL/GenBank/DDBJ databases">
        <authorList>
            <person name="Chen Y."/>
            <person name="Shah S."/>
            <person name="Dougan E. K."/>
            <person name="Thang M."/>
            <person name="Chan C."/>
        </authorList>
    </citation>
    <scope>NUCLEOTIDE SEQUENCE [LARGE SCALE GENOMIC DNA]</scope>
</reference>
<sequence>MEDSVAYMARATLAATQTRHSLRFLRQRLSARFGSAVCGWRRALGAGGRLLAFGRLREACKTLKFKDQIMEYWSELDASYGGCISLFELDPEGTALLARLRERLLTSAGSADPAEMHRQLAVLGQGREGAPLSAAEFRAAARVLGFSATEAERLFAHLDTGGGGPSEEPGWVTAVDVAWLKRLPSLVDLGALALSPGEGAAGSPRGWRAAAGSRPQLVSGLFNLLDNAALSGAGALDALGLPGAGAVPPRRLGPAQLRRYACLCGFEGTDEEWSEEFKAICERYEWNASIGADARQFSQLVDDLEGGGYCPTDKLHDMLAGVALVDTTNSPCARIGSWHSYRYEHRSQQATGHREALTAALFHELDAQSAGLLGPQQVRRFAELCGFSGGDRRWAEEWKAMCHTFDWNPSQGLDLHRFTQLVDSDLVVYSDDDLQDLLSQQRLREAASGFSGRAAAGGPAAGAAGRQRARWLHQPGTGPASSSKGSPSGAPTPTCGPWWSRWPSAPPRSPASRPARCSQASHAARSAWAPRRPWARPSPACTGAASRIGQSRFRRGWSTRGWKTRWRRPRLGRGGADRRGTA</sequence>
<dbReference type="SUPFAM" id="SSF47473">
    <property type="entry name" value="EF-hand"/>
    <property type="match status" value="1"/>
</dbReference>
<feature type="compositionally biased region" description="Basic residues" evidence="1">
    <location>
        <begin position="552"/>
        <end position="571"/>
    </location>
</feature>
<accession>A0ABN9RGT0</accession>
<feature type="compositionally biased region" description="Low complexity" evidence="1">
    <location>
        <begin position="475"/>
        <end position="503"/>
    </location>
</feature>
<proteinExistence type="predicted"/>
<feature type="region of interest" description="Disordered" evidence="1">
    <location>
        <begin position="449"/>
        <end position="582"/>
    </location>
</feature>
<evidence type="ECO:0000313" key="2">
    <source>
        <dbReference type="EMBL" id="CAK0818273.1"/>
    </source>
</evidence>
<dbReference type="Proteomes" id="UP001189429">
    <property type="component" value="Unassembled WGS sequence"/>
</dbReference>
<feature type="compositionally biased region" description="Low complexity" evidence="1">
    <location>
        <begin position="523"/>
        <end position="540"/>
    </location>
</feature>
<protein>
    <recommendedName>
        <fullName evidence="4">Calmodulin</fullName>
    </recommendedName>
</protein>
<evidence type="ECO:0000313" key="3">
    <source>
        <dbReference type="Proteomes" id="UP001189429"/>
    </source>
</evidence>